<dbReference type="Pfam" id="PF13855">
    <property type="entry name" value="LRR_8"/>
    <property type="match status" value="1"/>
</dbReference>
<accession>A0AA39R6U8</accession>
<evidence type="ECO:0000313" key="5">
    <source>
        <dbReference type="Proteomes" id="UP001166286"/>
    </source>
</evidence>
<dbReference type="InterPro" id="IPR050216">
    <property type="entry name" value="LRR_domain-containing"/>
</dbReference>
<gene>
    <name evidence="4" type="ORF">JMJ35_003138</name>
</gene>
<reference evidence="4" key="1">
    <citation type="submission" date="2023-03" db="EMBL/GenBank/DDBJ databases">
        <title>Complete genome of Cladonia borealis.</title>
        <authorList>
            <person name="Park H."/>
        </authorList>
    </citation>
    <scope>NUCLEOTIDE SEQUENCE</scope>
    <source>
        <strain evidence="4">ANT050790</strain>
    </source>
</reference>
<dbReference type="InterPro" id="IPR019487">
    <property type="entry name" value="RAM_signalling_pathway_SOG2"/>
</dbReference>
<dbReference type="GO" id="GO:0005737">
    <property type="term" value="C:cytoplasm"/>
    <property type="evidence" value="ECO:0007669"/>
    <property type="project" value="TreeGrafter"/>
</dbReference>
<keyword evidence="1" id="KW-0433">Leucine-rich repeat</keyword>
<feature type="compositionally biased region" description="Basic and acidic residues" evidence="3">
    <location>
        <begin position="273"/>
        <end position="285"/>
    </location>
</feature>
<dbReference type="AlphaFoldDB" id="A0AA39R6U8"/>
<feature type="compositionally biased region" description="Polar residues" evidence="3">
    <location>
        <begin position="340"/>
        <end position="351"/>
    </location>
</feature>
<feature type="compositionally biased region" description="Polar residues" evidence="3">
    <location>
        <begin position="311"/>
        <end position="322"/>
    </location>
</feature>
<evidence type="ECO:0000256" key="1">
    <source>
        <dbReference type="ARBA" id="ARBA00022614"/>
    </source>
</evidence>
<feature type="compositionally biased region" description="Basic and acidic residues" evidence="3">
    <location>
        <begin position="23"/>
        <end position="36"/>
    </location>
</feature>
<feature type="region of interest" description="Disordered" evidence="3">
    <location>
        <begin position="880"/>
        <end position="913"/>
    </location>
</feature>
<evidence type="ECO:0000256" key="3">
    <source>
        <dbReference type="SAM" id="MobiDB-lite"/>
    </source>
</evidence>
<dbReference type="SMART" id="SM00364">
    <property type="entry name" value="LRR_BAC"/>
    <property type="match status" value="2"/>
</dbReference>
<protein>
    <submittedName>
        <fullName evidence="4">Uncharacterized protein</fullName>
    </submittedName>
</protein>
<feature type="compositionally biased region" description="Low complexity" evidence="3">
    <location>
        <begin position="894"/>
        <end position="913"/>
    </location>
</feature>
<sequence>MTDGGGTLWAERPHPPLPNENHAGLEDTAHSVRAPHDPPYTAMYPSDYDYPPRHGGLSQDSNQEKPVISAGLTTRESVELFQEAVDAARDDQRKSLTGIDTTNDALKPKLTVDLRRCGLSSIPKEVIAIIKPDVERLHLPHNLLRSIAYEFSNCSNLRYLNLRNNRLKEIPQAILGLPQLQILELSRNRLTEIPDEIESMKALRVFAIQNNDIRDLPNCLGSSNALKLLKLTGNPWEPGIKRILESGEFSPMQSPPPEKDDHERDTFMTEPIKEYLRGRAVKDSGEDASSDEPLETPRAQSRFPVQLRTYGHSTSGSESASDVRSPGFPKQFPLGRSHYRTPSSYNNNLQTAVPRRPGLAPLTLGNERNRSNSESYLQATQSNKAKRMGLVTKKNAELDVLEETRTHRNSYHLRGQSHGSALRNGIRAGDVSPSGSHSSDRQRGTTVRRLLSLPEKNRDEWPSDSIIEGARGVLYALQLVHPHIATMASVLKDGTIKLEGAYDSVAMHVDYLDQELHKYDGMKDQSSEAGKMLKKSIISATQSCISAHQHIGTILLKSVKQIVRGVDPRYLRTLMLTFYGSLNEISNASRSLGNAQPRVLGQRNNVQRVSTITEVPNEGERMSLRPNSVTPTQERQKPERRWRQGSIVQQSNSYSNLQAAYGTQNAIPLYPNGRSRSNSRAGGLYSSASSSIVSTPRSAETFSLVARSRSGSVNITPEQARMEKQQAAQFERIFTGLNKATTEGLEVIAQLDMLFYHGLDSAIKQREPQRIRDLWSTLIANGKYCVEMSDALKKRLSMIRLNDPEARNAPDFWQLVTYFINSYHNLLVSFKESRKHQLMPDEVRHWVRPIHALTKEAARLIAESPWNSLTTEADFQPQTQVRSENGYQQHRAKTSGGSNAGSSSSPYTPSVPATPLSAALGPAAQATVPATPASAIEDSFVGNVWQRADTLQKNQTMFPSRR</sequence>
<feature type="region of interest" description="Disordered" evidence="3">
    <location>
        <begin position="1"/>
        <end position="40"/>
    </location>
</feature>
<dbReference type="PANTHER" id="PTHR48051">
    <property type="match status" value="1"/>
</dbReference>
<dbReference type="SMART" id="SM00369">
    <property type="entry name" value="LRR_TYP"/>
    <property type="match status" value="3"/>
</dbReference>
<dbReference type="PANTHER" id="PTHR48051:SF46">
    <property type="entry name" value="LEUCINE RICH REPEAT-CONTAINING DOMAIN PROTEIN"/>
    <property type="match status" value="1"/>
</dbReference>
<dbReference type="SUPFAM" id="SSF52058">
    <property type="entry name" value="L domain-like"/>
    <property type="match status" value="1"/>
</dbReference>
<dbReference type="PROSITE" id="PS51450">
    <property type="entry name" value="LRR"/>
    <property type="match status" value="2"/>
</dbReference>
<dbReference type="Proteomes" id="UP001166286">
    <property type="component" value="Unassembled WGS sequence"/>
</dbReference>
<organism evidence="4 5">
    <name type="scientific">Cladonia borealis</name>
    <dbReference type="NCBI Taxonomy" id="184061"/>
    <lineage>
        <taxon>Eukaryota</taxon>
        <taxon>Fungi</taxon>
        <taxon>Dikarya</taxon>
        <taxon>Ascomycota</taxon>
        <taxon>Pezizomycotina</taxon>
        <taxon>Lecanoromycetes</taxon>
        <taxon>OSLEUM clade</taxon>
        <taxon>Lecanoromycetidae</taxon>
        <taxon>Lecanorales</taxon>
        <taxon>Lecanorineae</taxon>
        <taxon>Cladoniaceae</taxon>
        <taxon>Cladonia</taxon>
    </lineage>
</organism>
<feature type="region of interest" description="Disordered" evidence="3">
    <location>
        <begin position="415"/>
        <end position="451"/>
    </location>
</feature>
<dbReference type="EMBL" id="JAFEKC020000005">
    <property type="protein sequence ID" value="KAK0514521.1"/>
    <property type="molecule type" value="Genomic_DNA"/>
</dbReference>
<dbReference type="InterPro" id="IPR003591">
    <property type="entry name" value="Leu-rich_rpt_typical-subtyp"/>
</dbReference>
<dbReference type="InterPro" id="IPR032675">
    <property type="entry name" value="LRR_dom_sf"/>
</dbReference>
<name>A0AA39R6U8_9LECA</name>
<keyword evidence="5" id="KW-1185">Reference proteome</keyword>
<keyword evidence="2" id="KW-0677">Repeat</keyword>
<dbReference type="InterPro" id="IPR001611">
    <property type="entry name" value="Leu-rich_rpt"/>
</dbReference>
<evidence type="ECO:0000256" key="2">
    <source>
        <dbReference type="ARBA" id="ARBA00022737"/>
    </source>
</evidence>
<evidence type="ECO:0000313" key="4">
    <source>
        <dbReference type="EMBL" id="KAK0514521.1"/>
    </source>
</evidence>
<feature type="region of interest" description="Disordered" evidence="3">
    <location>
        <begin position="273"/>
        <end position="374"/>
    </location>
</feature>
<feature type="region of interest" description="Disordered" evidence="3">
    <location>
        <begin position="617"/>
        <end position="645"/>
    </location>
</feature>
<comment type="caution">
    <text evidence="4">The sequence shown here is derived from an EMBL/GenBank/DDBJ whole genome shotgun (WGS) entry which is preliminary data.</text>
</comment>
<dbReference type="Gene3D" id="3.80.10.10">
    <property type="entry name" value="Ribonuclease Inhibitor"/>
    <property type="match status" value="1"/>
</dbReference>
<dbReference type="Pfam" id="PF10428">
    <property type="entry name" value="SOG2"/>
    <property type="match status" value="1"/>
</dbReference>
<proteinExistence type="predicted"/>